<dbReference type="EMBL" id="NVYQ01000102">
    <property type="protein sequence ID" value="RGB16143.1"/>
    <property type="molecule type" value="Genomic_DNA"/>
</dbReference>
<dbReference type="Proteomes" id="UP000260504">
    <property type="component" value="Unassembled WGS sequence"/>
</dbReference>
<name>A0A425BGG7_NEIME</name>
<organism evidence="1 2">
    <name type="scientific">Neisseria meningitidis</name>
    <dbReference type="NCBI Taxonomy" id="487"/>
    <lineage>
        <taxon>Bacteria</taxon>
        <taxon>Pseudomonadati</taxon>
        <taxon>Pseudomonadota</taxon>
        <taxon>Betaproteobacteria</taxon>
        <taxon>Neisseriales</taxon>
        <taxon>Neisseriaceae</taxon>
        <taxon>Neisseria</taxon>
    </lineage>
</organism>
<dbReference type="AlphaFoldDB" id="A0A425BGG7"/>
<accession>A0A425BGG7</accession>
<gene>
    <name evidence="1" type="ORF">CIJ84_07085</name>
</gene>
<evidence type="ECO:0000313" key="1">
    <source>
        <dbReference type="EMBL" id="RGB16143.1"/>
    </source>
</evidence>
<protein>
    <submittedName>
        <fullName evidence="1">Uncharacterized protein</fullName>
    </submittedName>
</protein>
<proteinExistence type="predicted"/>
<sequence>MIFIYILFFYTGRRMIADVTMCPYFTAWQKCHKPSLKNFDFDKFTVFFTVLLIWLKIKYI</sequence>
<evidence type="ECO:0000313" key="2">
    <source>
        <dbReference type="Proteomes" id="UP000260504"/>
    </source>
</evidence>
<reference evidence="1 2" key="1">
    <citation type="submission" date="2017-08" db="EMBL/GenBank/DDBJ databases">
        <title>Meningococcal Conjunctivitis and Endemic Carriage at a Military Recruit Training Center.</title>
        <authorList>
            <person name="Bobb A.J."/>
            <person name="Galac M.R."/>
            <person name="Snesrud E."/>
            <person name="Clagett C.D."/>
        </authorList>
    </citation>
    <scope>NUCLEOTIDE SEQUENCE [LARGE SCALE GENOMIC DNA]</scope>
    <source>
        <strain evidence="1 2">MRSN431200</strain>
    </source>
</reference>
<comment type="caution">
    <text evidence="1">The sequence shown here is derived from an EMBL/GenBank/DDBJ whole genome shotgun (WGS) entry which is preliminary data.</text>
</comment>